<dbReference type="InterPro" id="IPR021994">
    <property type="entry name" value="DUF3592"/>
</dbReference>
<keyword evidence="1" id="KW-1133">Transmembrane helix</keyword>
<dbReference type="Pfam" id="PF12158">
    <property type="entry name" value="DUF3592"/>
    <property type="match status" value="1"/>
</dbReference>
<name>A0ABV9WCD4_9ACTN</name>
<dbReference type="Proteomes" id="UP001595912">
    <property type="component" value="Unassembled WGS sequence"/>
</dbReference>
<dbReference type="EMBL" id="JBHSIU010000074">
    <property type="protein sequence ID" value="MFC5005436.1"/>
    <property type="molecule type" value="Genomic_DNA"/>
</dbReference>
<feature type="transmembrane region" description="Helical" evidence="1">
    <location>
        <begin position="132"/>
        <end position="155"/>
    </location>
</feature>
<keyword evidence="4" id="KW-1185">Reference proteome</keyword>
<gene>
    <name evidence="3" type="ORF">ACFPIJ_47355</name>
</gene>
<evidence type="ECO:0000313" key="4">
    <source>
        <dbReference type="Proteomes" id="UP001595912"/>
    </source>
</evidence>
<feature type="domain" description="DUF3592" evidence="2">
    <location>
        <begin position="60"/>
        <end position="122"/>
    </location>
</feature>
<keyword evidence="1" id="KW-0812">Transmembrane</keyword>
<sequence>MNGRGGQWKWQSRGLLLLAAVMLIVGLALAVGTPILLSRNHHKAERLRAIGVPVDAAITGWSTKQRSDAAADYIDLTYTYGGVRYSSQTRCGGGEECAEPPGPTLRIWVDPQHPHEFVTEDGNTDDARLATVYLLLPAGFMTLFGGLGVWGATGFRSIQWRGHRRV</sequence>
<organism evidence="3 4">
    <name type="scientific">Dactylosporangium cerinum</name>
    <dbReference type="NCBI Taxonomy" id="1434730"/>
    <lineage>
        <taxon>Bacteria</taxon>
        <taxon>Bacillati</taxon>
        <taxon>Actinomycetota</taxon>
        <taxon>Actinomycetes</taxon>
        <taxon>Micromonosporales</taxon>
        <taxon>Micromonosporaceae</taxon>
        <taxon>Dactylosporangium</taxon>
    </lineage>
</organism>
<accession>A0ABV9WCD4</accession>
<proteinExistence type="predicted"/>
<comment type="caution">
    <text evidence="3">The sequence shown here is derived from an EMBL/GenBank/DDBJ whole genome shotgun (WGS) entry which is preliminary data.</text>
</comment>
<evidence type="ECO:0000256" key="1">
    <source>
        <dbReference type="SAM" id="Phobius"/>
    </source>
</evidence>
<dbReference type="RefSeq" id="WP_380126075.1">
    <property type="nucleotide sequence ID" value="NZ_JBHSIU010000074.1"/>
</dbReference>
<evidence type="ECO:0000259" key="2">
    <source>
        <dbReference type="Pfam" id="PF12158"/>
    </source>
</evidence>
<evidence type="ECO:0000313" key="3">
    <source>
        <dbReference type="EMBL" id="MFC5005436.1"/>
    </source>
</evidence>
<protein>
    <submittedName>
        <fullName evidence="3">DUF3592 domain-containing protein</fullName>
    </submittedName>
</protein>
<keyword evidence="1" id="KW-0472">Membrane</keyword>
<reference evidence="4" key="1">
    <citation type="journal article" date="2019" name="Int. J. Syst. Evol. Microbiol.">
        <title>The Global Catalogue of Microorganisms (GCM) 10K type strain sequencing project: providing services to taxonomists for standard genome sequencing and annotation.</title>
        <authorList>
            <consortium name="The Broad Institute Genomics Platform"/>
            <consortium name="The Broad Institute Genome Sequencing Center for Infectious Disease"/>
            <person name="Wu L."/>
            <person name="Ma J."/>
        </authorList>
    </citation>
    <scope>NUCLEOTIDE SEQUENCE [LARGE SCALE GENOMIC DNA]</scope>
    <source>
        <strain evidence="4">CGMCC 4.7152</strain>
    </source>
</reference>